<organism evidence="1 2">
    <name type="scientific">Psylliodes chrysocephalus</name>
    <dbReference type="NCBI Taxonomy" id="3402493"/>
    <lineage>
        <taxon>Eukaryota</taxon>
        <taxon>Metazoa</taxon>
        <taxon>Ecdysozoa</taxon>
        <taxon>Arthropoda</taxon>
        <taxon>Hexapoda</taxon>
        <taxon>Insecta</taxon>
        <taxon>Pterygota</taxon>
        <taxon>Neoptera</taxon>
        <taxon>Endopterygota</taxon>
        <taxon>Coleoptera</taxon>
        <taxon>Polyphaga</taxon>
        <taxon>Cucujiformia</taxon>
        <taxon>Chrysomeloidea</taxon>
        <taxon>Chrysomelidae</taxon>
        <taxon>Galerucinae</taxon>
        <taxon>Alticini</taxon>
        <taxon>Psylliodes</taxon>
    </lineage>
</organism>
<sequence>MMEEFAKLLTDSLKSLRDNAVKPVVSTAVSVPVFDLLQDDDGASRWCDELEKLGETFTWSSYKLLVRGASSLVEEAKDWFSGWKPVQNTWDEFRTEISSLYPAKRNVSQSYARPPCIQARRLIPIVSIPEKRFILLMH</sequence>
<accession>A0A9P0G9C5</accession>
<evidence type="ECO:0000313" key="1">
    <source>
        <dbReference type="EMBL" id="CAH1107059.1"/>
    </source>
</evidence>
<dbReference type="EMBL" id="OV651814">
    <property type="protein sequence ID" value="CAH1107059.1"/>
    <property type="molecule type" value="Genomic_DNA"/>
</dbReference>
<keyword evidence="2" id="KW-1185">Reference proteome</keyword>
<dbReference type="Proteomes" id="UP001153636">
    <property type="component" value="Chromosome 2"/>
</dbReference>
<name>A0A9P0G9C5_9CUCU</name>
<evidence type="ECO:0008006" key="3">
    <source>
        <dbReference type="Google" id="ProtNLM"/>
    </source>
</evidence>
<gene>
    <name evidence="1" type="ORF">PSYICH_LOCUS7273</name>
</gene>
<reference evidence="1" key="1">
    <citation type="submission" date="2022-01" db="EMBL/GenBank/DDBJ databases">
        <authorList>
            <person name="King R."/>
        </authorList>
    </citation>
    <scope>NUCLEOTIDE SEQUENCE</scope>
</reference>
<dbReference type="OrthoDB" id="6773961at2759"/>
<evidence type="ECO:0000313" key="2">
    <source>
        <dbReference type="Proteomes" id="UP001153636"/>
    </source>
</evidence>
<proteinExistence type="predicted"/>
<protein>
    <recommendedName>
        <fullName evidence="3">Retrotransposon gag domain-containing protein</fullName>
    </recommendedName>
</protein>
<dbReference type="AlphaFoldDB" id="A0A9P0G9C5"/>